<feature type="transmembrane region" description="Helical" evidence="2">
    <location>
        <begin position="99"/>
        <end position="118"/>
    </location>
</feature>
<feature type="transmembrane region" description="Helical" evidence="2">
    <location>
        <begin position="130"/>
        <end position="158"/>
    </location>
</feature>
<feature type="domain" description="Rhodopsin" evidence="3">
    <location>
        <begin position="91"/>
        <end position="228"/>
    </location>
</feature>
<comment type="caution">
    <text evidence="4">The sequence shown here is derived from an EMBL/GenBank/DDBJ whole genome shotgun (WGS) entry which is preliminary data.</text>
</comment>
<gene>
    <name evidence="4" type="ORF">FN846DRAFT_347049</name>
</gene>
<accession>A0A5J5EJB7</accession>
<keyword evidence="2" id="KW-0812">Transmembrane</keyword>
<evidence type="ECO:0000313" key="5">
    <source>
        <dbReference type="Proteomes" id="UP000326924"/>
    </source>
</evidence>
<feature type="transmembrane region" description="Helical" evidence="2">
    <location>
        <begin position="40"/>
        <end position="59"/>
    </location>
</feature>
<keyword evidence="5" id="KW-1185">Reference proteome</keyword>
<dbReference type="Pfam" id="PF20684">
    <property type="entry name" value="Fung_rhodopsin"/>
    <property type="match status" value="1"/>
</dbReference>
<organism evidence="4 5">
    <name type="scientific">Sphaerosporella brunnea</name>
    <dbReference type="NCBI Taxonomy" id="1250544"/>
    <lineage>
        <taxon>Eukaryota</taxon>
        <taxon>Fungi</taxon>
        <taxon>Dikarya</taxon>
        <taxon>Ascomycota</taxon>
        <taxon>Pezizomycotina</taxon>
        <taxon>Pezizomycetes</taxon>
        <taxon>Pezizales</taxon>
        <taxon>Pyronemataceae</taxon>
        <taxon>Sphaerosporella</taxon>
    </lineage>
</organism>
<protein>
    <recommendedName>
        <fullName evidence="3">Rhodopsin domain-containing protein</fullName>
    </recommendedName>
</protein>
<feature type="region of interest" description="Disordered" evidence="1">
    <location>
        <begin position="309"/>
        <end position="333"/>
    </location>
</feature>
<feature type="transmembrane region" description="Helical" evidence="2">
    <location>
        <begin position="178"/>
        <end position="202"/>
    </location>
</feature>
<proteinExistence type="predicted"/>
<dbReference type="InterPro" id="IPR049326">
    <property type="entry name" value="Rhodopsin_dom_fungi"/>
</dbReference>
<evidence type="ECO:0000256" key="2">
    <source>
        <dbReference type="SAM" id="Phobius"/>
    </source>
</evidence>
<dbReference type="EMBL" id="VXIS01000278">
    <property type="protein sequence ID" value="KAA8895253.1"/>
    <property type="molecule type" value="Genomic_DNA"/>
</dbReference>
<evidence type="ECO:0000313" key="4">
    <source>
        <dbReference type="EMBL" id="KAA8895253.1"/>
    </source>
</evidence>
<keyword evidence="2" id="KW-1133">Transmembrane helix</keyword>
<keyword evidence="2" id="KW-0472">Membrane</keyword>
<dbReference type="AlphaFoldDB" id="A0A5J5EJB7"/>
<reference evidence="4 5" key="1">
    <citation type="submission" date="2019-09" db="EMBL/GenBank/DDBJ databases">
        <title>Draft genome of the ectomycorrhizal ascomycete Sphaerosporella brunnea.</title>
        <authorList>
            <consortium name="DOE Joint Genome Institute"/>
            <person name="Benucci G.M."/>
            <person name="Marozzi G."/>
            <person name="Antonielli L."/>
            <person name="Sanchez S."/>
            <person name="Marco P."/>
            <person name="Wang X."/>
            <person name="Falini L.B."/>
            <person name="Barry K."/>
            <person name="Haridas S."/>
            <person name="Lipzen A."/>
            <person name="Labutti K."/>
            <person name="Grigoriev I.V."/>
            <person name="Murat C."/>
            <person name="Martin F."/>
            <person name="Albertini E."/>
            <person name="Donnini D."/>
            <person name="Bonito G."/>
        </authorList>
    </citation>
    <scope>NUCLEOTIDE SEQUENCE [LARGE SCALE GENOMIC DNA]</scope>
    <source>
        <strain evidence="4 5">Sb_GMNB300</strain>
    </source>
</reference>
<dbReference type="InParanoid" id="A0A5J5EJB7"/>
<sequence>MKTEVTLGLKFAGIAITGSLVAARIFIAALYGYRTRSHRLEILGVACYTFSCFIAIYAYGTWCYQGILSARWEAQGVSEEIIKRRLTEPLLLKLEFSQSFAKIAAVTLAKAAFLIAYAPVYSKSCWRLQVVFMASVILTVLSFLASIAVYFFWCIPVYQNWQPISSAKTCHATLDFTALMIANIIHILSSLPLVALPIFALLSLRIKDRRDHCGVAVIVLFALASFAAALWQFLDAKLSGYTADHAAALPLGRRNAYVVADVMVVLAIQLAYSLPCMRLLVRSTFSGIEGTEQRGAAKAVAPMARDSWVHSRGGWGEEDSASKPRGVIPGGRG</sequence>
<dbReference type="Proteomes" id="UP000326924">
    <property type="component" value="Unassembled WGS sequence"/>
</dbReference>
<feature type="transmembrane region" description="Helical" evidence="2">
    <location>
        <begin position="12"/>
        <end position="33"/>
    </location>
</feature>
<evidence type="ECO:0000256" key="1">
    <source>
        <dbReference type="SAM" id="MobiDB-lite"/>
    </source>
</evidence>
<feature type="transmembrane region" description="Helical" evidence="2">
    <location>
        <begin position="254"/>
        <end position="274"/>
    </location>
</feature>
<evidence type="ECO:0000259" key="3">
    <source>
        <dbReference type="Pfam" id="PF20684"/>
    </source>
</evidence>
<feature type="transmembrane region" description="Helical" evidence="2">
    <location>
        <begin position="214"/>
        <end position="234"/>
    </location>
</feature>
<dbReference type="OrthoDB" id="5273647at2759"/>
<name>A0A5J5EJB7_9PEZI</name>